<protein>
    <submittedName>
        <fullName evidence="4">Uncharacterized protein</fullName>
    </submittedName>
</protein>
<gene>
    <name evidence="4" type="primary">LOC100383183</name>
</gene>
<dbReference type="AlphaFoldDB" id="A0A804UDR3"/>
<organism evidence="4 5">
    <name type="scientific">Zea mays</name>
    <name type="common">Maize</name>
    <dbReference type="NCBI Taxonomy" id="4577"/>
    <lineage>
        <taxon>Eukaryota</taxon>
        <taxon>Viridiplantae</taxon>
        <taxon>Streptophyta</taxon>
        <taxon>Embryophyta</taxon>
        <taxon>Tracheophyta</taxon>
        <taxon>Spermatophyta</taxon>
        <taxon>Magnoliopsida</taxon>
        <taxon>Liliopsida</taxon>
        <taxon>Poales</taxon>
        <taxon>Poaceae</taxon>
        <taxon>PACMAD clade</taxon>
        <taxon>Panicoideae</taxon>
        <taxon>Andropogonodae</taxon>
        <taxon>Andropogoneae</taxon>
        <taxon>Tripsacinae</taxon>
        <taxon>Zea</taxon>
    </lineage>
</organism>
<dbReference type="Gene3D" id="3.40.50.1820">
    <property type="entry name" value="alpha/beta hydrolase"/>
    <property type="match status" value="1"/>
</dbReference>
<feature type="signal peptide" evidence="3">
    <location>
        <begin position="1"/>
        <end position="26"/>
    </location>
</feature>
<dbReference type="Gramene" id="Zm00001eb315270_T002">
    <property type="protein sequence ID" value="Zm00001eb315270_P002"/>
    <property type="gene ID" value="Zm00001eb315270"/>
</dbReference>
<reference evidence="4" key="2">
    <citation type="submission" date="2019-07" db="EMBL/GenBank/DDBJ databases">
        <authorList>
            <person name="Seetharam A."/>
            <person name="Woodhouse M."/>
            <person name="Cannon E."/>
        </authorList>
    </citation>
    <scope>NUCLEOTIDE SEQUENCE [LARGE SCALE GENOMIC DNA]</scope>
    <source>
        <strain evidence="4">cv. B73</strain>
    </source>
</reference>
<keyword evidence="6" id="KW-1267">Proteomics identification</keyword>
<dbReference type="PANTHER" id="PTHR11802">
    <property type="entry name" value="SERINE PROTEASE FAMILY S10 SERINE CARBOXYPEPTIDASE"/>
    <property type="match status" value="1"/>
</dbReference>
<feature type="compositionally biased region" description="Basic residues" evidence="2">
    <location>
        <begin position="239"/>
        <end position="248"/>
    </location>
</feature>
<sequence length="428" mass="46853">MRRSNTTTFVLLSVAILLQGTSHVVASSQEAQLSKLMASGRSRLRLSLSPNGPAETDTCSDSGTYAPLPERCKRPPSGGKEADRIKELPGQPPRARFGQYSGYVTVNEERGRELFYYFVESPADAASKPLILWLNGGPGCSSLGYGAMMELGPFRVNPDGETLSENKHAWNSLCSGKRDLPGVAGGRRVLLLEGRRRLQDRRRQEDRRGHVHLPGELAGEVPRLQGPRAVRGGGELRRPLRPAGRHRRHADEPPPPRPADAHQPPRHLPWQPVAGSVPLREGEAGVHVEPRRDLRRGVGEHPPQLQLPPRPVLLQRIGAHVRGREDGLLQPLRSGLPPVAQRNLLLQQPPTITSDLTSIASRCKRPCTLGSETGQPACRTWSGTIPLLSWCQPSDTWSIVGSEYGSIVAISIPYARLPRQGTPSRISI</sequence>
<dbReference type="PANTHER" id="PTHR11802:SF220">
    <property type="entry name" value="CARBOXYPEPTIDASE"/>
    <property type="match status" value="1"/>
</dbReference>
<dbReference type="OrthoDB" id="443318at2759"/>
<evidence type="ECO:0007829" key="6">
    <source>
        <dbReference type="PeptideAtlas" id="A0A804UDR3"/>
    </source>
</evidence>
<feature type="chain" id="PRO_5032908615" evidence="3">
    <location>
        <begin position="27"/>
        <end position="428"/>
    </location>
</feature>
<evidence type="ECO:0000313" key="4">
    <source>
        <dbReference type="EnsemblPlants" id="Zm00001eb315270_P002"/>
    </source>
</evidence>
<reference evidence="5" key="1">
    <citation type="submission" date="2015-12" db="EMBL/GenBank/DDBJ databases">
        <title>Update maize B73 reference genome by single molecule sequencing technologies.</title>
        <authorList>
            <consortium name="Maize Genome Sequencing Project"/>
            <person name="Ware D."/>
        </authorList>
    </citation>
    <scope>NUCLEOTIDE SEQUENCE [LARGE SCALE GENOMIC DNA]</scope>
    <source>
        <strain evidence="5">cv. B73</strain>
    </source>
</reference>
<keyword evidence="3" id="KW-0732">Signal</keyword>
<accession>A0A804UDR3</accession>
<dbReference type="SUPFAM" id="SSF53474">
    <property type="entry name" value="alpha/beta-Hydrolases"/>
    <property type="match status" value="1"/>
</dbReference>
<keyword evidence="5" id="KW-1185">Reference proteome</keyword>
<comment type="similarity">
    <text evidence="1">Belongs to the peptidase S10 family.</text>
</comment>
<dbReference type="GO" id="GO:0006508">
    <property type="term" value="P:proteolysis"/>
    <property type="evidence" value="ECO:0007669"/>
    <property type="project" value="InterPro"/>
</dbReference>
<dbReference type="InterPro" id="IPR029058">
    <property type="entry name" value="AB_hydrolase_fold"/>
</dbReference>
<dbReference type="Proteomes" id="UP000007305">
    <property type="component" value="Chromosome 7"/>
</dbReference>
<evidence type="ECO:0000256" key="2">
    <source>
        <dbReference type="SAM" id="MobiDB-lite"/>
    </source>
</evidence>
<evidence type="ECO:0000256" key="1">
    <source>
        <dbReference type="ARBA" id="ARBA00009431"/>
    </source>
</evidence>
<dbReference type="Pfam" id="PF00450">
    <property type="entry name" value="Peptidase_S10"/>
    <property type="match status" value="1"/>
</dbReference>
<name>A0A804UDR3_MAIZE</name>
<feature type="region of interest" description="Disordered" evidence="2">
    <location>
        <begin position="200"/>
        <end position="308"/>
    </location>
</feature>
<evidence type="ECO:0000256" key="3">
    <source>
        <dbReference type="SAM" id="SignalP"/>
    </source>
</evidence>
<reference evidence="4" key="3">
    <citation type="submission" date="2021-05" db="UniProtKB">
        <authorList>
            <consortium name="EnsemblPlants"/>
        </authorList>
    </citation>
    <scope>IDENTIFICATION</scope>
    <source>
        <strain evidence="4">cv. B73</strain>
    </source>
</reference>
<evidence type="ECO:0000313" key="5">
    <source>
        <dbReference type="Proteomes" id="UP000007305"/>
    </source>
</evidence>
<proteinExistence type="evidence at protein level"/>
<dbReference type="InterPro" id="IPR001563">
    <property type="entry name" value="Peptidase_S10"/>
</dbReference>
<feature type="compositionally biased region" description="Basic and acidic residues" evidence="2">
    <location>
        <begin position="280"/>
        <end position="299"/>
    </location>
</feature>
<dbReference type="GO" id="GO:0004185">
    <property type="term" value="F:serine-type carboxypeptidase activity"/>
    <property type="evidence" value="ECO:0007669"/>
    <property type="project" value="InterPro"/>
</dbReference>
<dbReference type="EnsemblPlants" id="Zm00001eb315270_T002">
    <property type="protein sequence ID" value="Zm00001eb315270_P002"/>
    <property type="gene ID" value="Zm00001eb315270"/>
</dbReference>
<feature type="region of interest" description="Disordered" evidence="2">
    <location>
        <begin position="47"/>
        <end position="91"/>
    </location>
</feature>